<keyword evidence="5" id="KW-1185">Reference proteome</keyword>
<dbReference type="EMBL" id="JAUHMF010000001">
    <property type="protein sequence ID" value="MDT8897933.1"/>
    <property type="molecule type" value="Genomic_DNA"/>
</dbReference>
<feature type="transmembrane region" description="Helical" evidence="2">
    <location>
        <begin position="54"/>
        <end position="78"/>
    </location>
</feature>
<dbReference type="InterPro" id="IPR032816">
    <property type="entry name" value="VTT_dom"/>
</dbReference>
<feature type="transmembrane region" description="Helical" evidence="2">
    <location>
        <begin position="26"/>
        <end position="47"/>
    </location>
</feature>
<keyword evidence="2" id="KW-1133">Transmembrane helix</keyword>
<comment type="caution">
    <text evidence="4">The sequence shown here is derived from an EMBL/GenBank/DDBJ whole genome shotgun (WGS) entry which is preliminary data.</text>
</comment>
<dbReference type="Proteomes" id="UP001254165">
    <property type="component" value="Unassembled WGS sequence"/>
</dbReference>
<dbReference type="PANTHER" id="PTHR42709">
    <property type="entry name" value="ALKALINE PHOSPHATASE LIKE PROTEIN"/>
    <property type="match status" value="1"/>
</dbReference>
<dbReference type="InterPro" id="IPR051311">
    <property type="entry name" value="DedA_domain"/>
</dbReference>
<organism evidence="4 5">
    <name type="scientific">Thermanaerothrix solaris</name>
    <dbReference type="NCBI Taxonomy" id="3058434"/>
    <lineage>
        <taxon>Bacteria</taxon>
        <taxon>Bacillati</taxon>
        <taxon>Chloroflexota</taxon>
        <taxon>Anaerolineae</taxon>
        <taxon>Anaerolineales</taxon>
        <taxon>Anaerolineaceae</taxon>
        <taxon>Thermanaerothrix</taxon>
    </lineage>
</organism>
<feature type="transmembrane region" description="Helical" evidence="2">
    <location>
        <begin position="142"/>
        <end position="165"/>
    </location>
</feature>
<keyword evidence="2" id="KW-0812">Transmembrane</keyword>
<proteinExistence type="inferred from homology"/>
<name>A0ABU3NP18_9CHLR</name>
<dbReference type="RefSeq" id="WP_315624583.1">
    <property type="nucleotide sequence ID" value="NZ_JAUHMF010000001.1"/>
</dbReference>
<evidence type="ECO:0000313" key="4">
    <source>
        <dbReference type="EMBL" id="MDT8897933.1"/>
    </source>
</evidence>
<sequence>MEGFLNGIDHALGWIHLIPLAPVGWWFYPLLVLMVALEGPVSILLAATAASAGFVAPIPVFVAASLGNLIADTLWYALGYLGRLEWLTRWRWLGIRREQVEGLQNLVQRHALKILVVAKLTNGMIIPALIATGLARVPLRRWFGAIFLTNLIVTGAFVAVGYYLANSLMYITQGVRYLAIASTLFFLILGMIFLPRLLRRHPALRIEATGHDDARE</sequence>
<feature type="transmembrane region" description="Helical" evidence="2">
    <location>
        <begin position="177"/>
        <end position="198"/>
    </location>
</feature>
<accession>A0ABU3NP18</accession>
<evidence type="ECO:0000259" key="3">
    <source>
        <dbReference type="Pfam" id="PF09335"/>
    </source>
</evidence>
<dbReference type="PANTHER" id="PTHR42709:SF2">
    <property type="entry name" value="INNER MEMBRANE PROTEIN YOHD"/>
    <property type="match status" value="1"/>
</dbReference>
<feature type="transmembrane region" description="Helical" evidence="2">
    <location>
        <begin position="114"/>
        <end position="135"/>
    </location>
</feature>
<evidence type="ECO:0000313" key="5">
    <source>
        <dbReference type="Proteomes" id="UP001254165"/>
    </source>
</evidence>
<reference evidence="4 5" key="1">
    <citation type="submission" date="2023-07" db="EMBL/GenBank/DDBJ databases">
        <title>Novel species of Thermanaerothrix with wide hydrolytic capabilities.</title>
        <authorList>
            <person name="Zayulina K.S."/>
            <person name="Podosokorskaya O.A."/>
            <person name="Elcheninov A.G."/>
        </authorList>
    </citation>
    <scope>NUCLEOTIDE SEQUENCE [LARGE SCALE GENOMIC DNA]</scope>
    <source>
        <strain evidence="4 5">4228-RoL</strain>
    </source>
</reference>
<feature type="domain" description="VTT" evidence="3">
    <location>
        <begin position="40"/>
        <end position="162"/>
    </location>
</feature>
<comment type="similarity">
    <text evidence="1">Belongs to the DedA family.</text>
</comment>
<dbReference type="Pfam" id="PF09335">
    <property type="entry name" value="VTT_dom"/>
    <property type="match status" value="1"/>
</dbReference>
<evidence type="ECO:0000256" key="1">
    <source>
        <dbReference type="ARBA" id="ARBA00010792"/>
    </source>
</evidence>
<evidence type="ECO:0000256" key="2">
    <source>
        <dbReference type="SAM" id="Phobius"/>
    </source>
</evidence>
<gene>
    <name evidence="4" type="ORF">QYE77_06600</name>
</gene>
<protein>
    <submittedName>
        <fullName evidence="4">VTT domain-containing protein</fullName>
    </submittedName>
</protein>
<keyword evidence="2" id="KW-0472">Membrane</keyword>